<organism evidence="11 12">
    <name type="scientific">Chlorobium phaeobacteroides (strain DSM 266 / SMG 266 / 2430)</name>
    <dbReference type="NCBI Taxonomy" id="290317"/>
    <lineage>
        <taxon>Bacteria</taxon>
        <taxon>Pseudomonadati</taxon>
        <taxon>Chlorobiota</taxon>
        <taxon>Chlorobiia</taxon>
        <taxon>Chlorobiales</taxon>
        <taxon>Chlorobiaceae</taxon>
        <taxon>Chlorobium/Pelodictyon group</taxon>
        <taxon>Chlorobium</taxon>
    </lineage>
</organism>
<keyword evidence="7 9" id="KW-0067">ATP-binding</keyword>
<feature type="binding site" evidence="9">
    <location>
        <begin position="16"/>
        <end position="23"/>
    </location>
    <ligand>
        <name>ATP</name>
        <dbReference type="ChEBI" id="CHEBI:30616"/>
    </ligand>
</feature>
<dbReference type="Gene3D" id="3.30.63.10">
    <property type="entry name" value="Guanylate Kinase phosphate binding domain"/>
    <property type="match status" value="1"/>
</dbReference>
<dbReference type="InterPro" id="IPR017665">
    <property type="entry name" value="Guanylate_kinase"/>
</dbReference>
<dbReference type="Proteomes" id="UP000008701">
    <property type="component" value="Chromosome"/>
</dbReference>
<evidence type="ECO:0000256" key="8">
    <source>
        <dbReference type="ARBA" id="ARBA00030128"/>
    </source>
</evidence>
<evidence type="ECO:0000259" key="10">
    <source>
        <dbReference type="PROSITE" id="PS50052"/>
    </source>
</evidence>
<evidence type="ECO:0000256" key="3">
    <source>
        <dbReference type="ARBA" id="ARBA00016296"/>
    </source>
</evidence>
<dbReference type="CDD" id="cd00071">
    <property type="entry name" value="GMPK"/>
    <property type="match status" value="1"/>
</dbReference>
<dbReference type="OrthoDB" id="9808150at2"/>
<keyword evidence="9" id="KW-0963">Cytoplasm</keyword>
<dbReference type="AlphaFoldDB" id="A1BDF7"/>
<dbReference type="EC" id="2.7.4.8" evidence="2 9"/>
<comment type="catalytic activity">
    <reaction evidence="9">
        <text>GMP + ATP = GDP + ADP</text>
        <dbReference type="Rhea" id="RHEA:20780"/>
        <dbReference type="ChEBI" id="CHEBI:30616"/>
        <dbReference type="ChEBI" id="CHEBI:58115"/>
        <dbReference type="ChEBI" id="CHEBI:58189"/>
        <dbReference type="ChEBI" id="CHEBI:456216"/>
        <dbReference type="EC" id="2.7.4.8"/>
    </reaction>
</comment>
<dbReference type="Pfam" id="PF00625">
    <property type="entry name" value="Guanylate_kin"/>
    <property type="match status" value="1"/>
</dbReference>
<evidence type="ECO:0000313" key="12">
    <source>
        <dbReference type="Proteomes" id="UP000008701"/>
    </source>
</evidence>
<sequence length="194" mass="21750">MTISRGPTGKLVVFSAPSGTGKSTIAKIVLERIPSLAFSVSATTRPMRAGEEEGVHYYFLDKKKFEEKIRDGGFIEHEYFFNNYYGTLLDKTVDAVNSGHHLLFDLDVKGALNLKTLFPLNSLLIFIRPPDMATLRERLLKRESEDADALNVRLERAELELGYVDQFDEVIVNDCLDRAADAVTAKVSEFLSNT</sequence>
<dbReference type="RefSeq" id="WP_011744267.1">
    <property type="nucleotide sequence ID" value="NC_008639.1"/>
</dbReference>
<dbReference type="EMBL" id="CP000492">
    <property type="protein sequence ID" value="ABL64434.1"/>
    <property type="molecule type" value="Genomic_DNA"/>
</dbReference>
<dbReference type="InterPro" id="IPR027417">
    <property type="entry name" value="P-loop_NTPase"/>
</dbReference>
<dbReference type="InterPro" id="IPR008145">
    <property type="entry name" value="GK/Ca_channel_bsu"/>
</dbReference>
<dbReference type="SUPFAM" id="SSF52540">
    <property type="entry name" value="P-loop containing nucleoside triphosphate hydrolases"/>
    <property type="match status" value="1"/>
</dbReference>
<dbReference type="InterPro" id="IPR008144">
    <property type="entry name" value="Guanylate_kin-like_dom"/>
</dbReference>
<comment type="function">
    <text evidence="9">Essential for recycling GMP and indirectly, cGMP.</text>
</comment>
<accession>A1BDF7</accession>
<feature type="domain" description="Guanylate kinase-like" evidence="10">
    <location>
        <begin position="9"/>
        <end position="188"/>
    </location>
</feature>
<evidence type="ECO:0000256" key="5">
    <source>
        <dbReference type="ARBA" id="ARBA00022741"/>
    </source>
</evidence>
<dbReference type="PROSITE" id="PS50052">
    <property type="entry name" value="GUANYLATE_KINASE_2"/>
    <property type="match status" value="1"/>
</dbReference>
<gene>
    <name evidence="9" type="primary">gmk</name>
    <name evidence="11" type="ordered locus">Cpha266_0375</name>
</gene>
<dbReference type="Gene3D" id="3.40.50.300">
    <property type="entry name" value="P-loop containing nucleotide triphosphate hydrolases"/>
    <property type="match status" value="1"/>
</dbReference>
<dbReference type="NCBIfam" id="TIGR03263">
    <property type="entry name" value="guanyl_kin"/>
    <property type="match status" value="1"/>
</dbReference>
<evidence type="ECO:0000313" key="11">
    <source>
        <dbReference type="EMBL" id="ABL64434.1"/>
    </source>
</evidence>
<protein>
    <recommendedName>
        <fullName evidence="3 9">Guanylate kinase</fullName>
        <ecNumber evidence="2 9">2.7.4.8</ecNumber>
    </recommendedName>
    <alternativeName>
        <fullName evidence="8 9">GMP kinase</fullName>
    </alternativeName>
</protein>
<proteinExistence type="inferred from homology"/>
<evidence type="ECO:0000256" key="9">
    <source>
        <dbReference type="HAMAP-Rule" id="MF_00328"/>
    </source>
</evidence>
<comment type="subcellular location">
    <subcellularLocation>
        <location evidence="9">Cytoplasm</location>
    </subcellularLocation>
</comment>
<dbReference type="PANTHER" id="PTHR23117:SF13">
    <property type="entry name" value="GUANYLATE KINASE"/>
    <property type="match status" value="1"/>
</dbReference>
<keyword evidence="12" id="KW-1185">Reference proteome</keyword>
<dbReference type="InterPro" id="IPR020590">
    <property type="entry name" value="Guanylate_kinase_CS"/>
</dbReference>
<reference evidence="11 12" key="1">
    <citation type="submission" date="2006-12" db="EMBL/GenBank/DDBJ databases">
        <title>Complete sequence of Chlorobium phaeobacteroides DSM 266.</title>
        <authorList>
            <consortium name="US DOE Joint Genome Institute"/>
            <person name="Copeland A."/>
            <person name="Lucas S."/>
            <person name="Lapidus A."/>
            <person name="Barry K."/>
            <person name="Detter J.C."/>
            <person name="Glavina del Rio T."/>
            <person name="Hammon N."/>
            <person name="Israni S."/>
            <person name="Pitluck S."/>
            <person name="Goltsman E."/>
            <person name="Schmutz J."/>
            <person name="Larimer F."/>
            <person name="Land M."/>
            <person name="Hauser L."/>
            <person name="Mikhailova N."/>
            <person name="Li T."/>
            <person name="Overmann J."/>
            <person name="Bryant D.A."/>
            <person name="Richardson P."/>
        </authorList>
    </citation>
    <scope>NUCLEOTIDE SEQUENCE [LARGE SCALE GENOMIC DNA]</scope>
    <source>
        <strain evidence="11 12">DSM 266</strain>
    </source>
</reference>
<evidence type="ECO:0000256" key="7">
    <source>
        <dbReference type="ARBA" id="ARBA00022840"/>
    </source>
</evidence>
<dbReference type="GO" id="GO:0004385">
    <property type="term" value="F:GMP kinase activity"/>
    <property type="evidence" value="ECO:0007669"/>
    <property type="project" value="UniProtKB-UniRule"/>
</dbReference>
<dbReference type="HAMAP" id="MF_00328">
    <property type="entry name" value="Guanylate_kinase"/>
    <property type="match status" value="1"/>
</dbReference>
<evidence type="ECO:0000256" key="4">
    <source>
        <dbReference type="ARBA" id="ARBA00022679"/>
    </source>
</evidence>
<dbReference type="KEGG" id="cph:Cpha266_0375"/>
<dbReference type="GO" id="GO:0005524">
    <property type="term" value="F:ATP binding"/>
    <property type="evidence" value="ECO:0007669"/>
    <property type="project" value="UniProtKB-UniRule"/>
</dbReference>
<keyword evidence="4 9" id="KW-0808">Transferase</keyword>
<dbReference type="FunFam" id="3.30.63.10:FF:000002">
    <property type="entry name" value="Guanylate kinase 1"/>
    <property type="match status" value="1"/>
</dbReference>
<dbReference type="PANTHER" id="PTHR23117">
    <property type="entry name" value="GUANYLATE KINASE-RELATED"/>
    <property type="match status" value="1"/>
</dbReference>
<evidence type="ECO:0000256" key="2">
    <source>
        <dbReference type="ARBA" id="ARBA00012961"/>
    </source>
</evidence>
<dbReference type="GO" id="GO:0005829">
    <property type="term" value="C:cytosol"/>
    <property type="evidence" value="ECO:0007669"/>
    <property type="project" value="TreeGrafter"/>
</dbReference>
<comment type="similarity">
    <text evidence="1 9">Belongs to the guanylate kinase family.</text>
</comment>
<dbReference type="HOGENOM" id="CLU_001715_1_1_10"/>
<dbReference type="PROSITE" id="PS00856">
    <property type="entry name" value="GUANYLATE_KINASE_1"/>
    <property type="match status" value="1"/>
</dbReference>
<evidence type="ECO:0000256" key="1">
    <source>
        <dbReference type="ARBA" id="ARBA00005790"/>
    </source>
</evidence>
<name>A1BDF7_CHLPD</name>
<keyword evidence="6 9" id="KW-0418">Kinase</keyword>
<dbReference type="STRING" id="290317.Cpha266_0375"/>
<keyword evidence="5 9" id="KW-0547">Nucleotide-binding</keyword>
<dbReference type="eggNOG" id="COG0194">
    <property type="taxonomic scope" value="Bacteria"/>
</dbReference>
<evidence type="ECO:0000256" key="6">
    <source>
        <dbReference type="ARBA" id="ARBA00022777"/>
    </source>
</evidence>
<dbReference type="SMART" id="SM00072">
    <property type="entry name" value="GuKc"/>
    <property type="match status" value="1"/>
</dbReference>